<feature type="non-terminal residue" evidence="1">
    <location>
        <position position="1"/>
    </location>
</feature>
<sequence length="86" mass="10087">MVIVNFFEDLSQDFYRLLSDTDNYDTIIQAGKEPDLKKFKLLSNILYVRSPYFKKILSDILAKNERGPVIYLKIDISPNIFVVILR</sequence>
<keyword evidence="2" id="KW-1185">Reference proteome</keyword>
<protein>
    <submittedName>
        <fullName evidence="1">33257_t:CDS:1</fullName>
    </submittedName>
</protein>
<feature type="non-terminal residue" evidence="1">
    <location>
        <position position="86"/>
    </location>
</feature>
<comment type="caution">
    <text evidence="1">The sequence shown here is derived from an EMBL/GenBank/DDBJ whole genome shotgun (WGS) entry which is preliminary data.</text>
</comment>
<gene>
    <name evidence="1" type="ORF">RPERSI_LOCUS29725</name>
</gene>
<dbReference type="Proteomes" id="UP000789920">
    <property type="component" value="Unassembled WGS sequence"/>
</dbReference>
<accession>A0ACA9SD66</accession>
<organism evidence="1 2">
    <name type="scientific">Racocetra persica</name>
    <dbReference type="NCBI Taxonomy" id="160502"/>
    <lineage>
        <taxon>Eukaryota</taxon>
        <taxon>Fungi</taxon>
        <taxon>Fungi incertae sedis</taxon>
        <taxon>Mucoromycota</taxon>
        <taxon>Glomeromycotina</taxon>
        <taxon>Glomeromycetes</taxon>
        <taxon>Diversisporales</taxon>
        <taxon>Gigasporaceae</taxon>
        <taxon>Racocetra</taxon>
    </lineage>
</organism>
<evidence type="ECO:0000313" key="1">
    <source>
        <dbReference type="EMBL" id="CAG8835893.1"/>
    </source>
</evidence>
<reference evidence="1" key="1">
    <citation type="submission" date="2021-06" db="EMBL/GenBank/DDBJ databases">
        <authorList>
            <person name="Kallberg Y."/>
            <person name="Tangrot J."/>
            <person name="Rosling A."/>
        </authorList>
    </citation>
    <scope>NUCLEOTIDE SEQUENCE</scope>
    <source>
        <strain evidence="1">MA461A</strain>
    </source>
</reference>
<evidence type="ECO:0000313" key="2">
    <source>
        <dbReference type="Proteomes" id="UP000789920"/>
    </source>
</evidence>
<dbReference type="EMBL" id="CAJVQC010113083">
    <property type="protein sequence ID" value="CAG8835893.1"/>
    <property type="molecule type" value="Genomic_DNA"/>
</dbReference>
<proteinExistence type="predicted"/>
<name>A0ACA9SD66_9GLOM</name>